<gene>
    <name evidence="9" type="ORF">KME60_24705</name>
</gene>
<keyword evidence="7" id="KW-0998">Cell outer membrane</keyword>
<keyword evidence="5" id="KW-0812">Transmembrane</keyword>
<dbReference type="SUPFAM" id="SSF56954">
    <property type="entry name" value="Outer membrane efflux proteins (OEP)"/>
    <property type="match status" value="1"/>
</dbReference>
<dbReference type="InterPro" id="IPR003423">
    <property type="entry name" value="OMP_efflux"/>
</dbReference>
<organism evidence="9 10">
    <name type="scientific">Cyanomargarita calcarea GSE-NOS-MK-12-04C</name>
    <dbReference type="NCBI Taxonomy" id="2839659"/>
    <lineage>
        <taxon>Bacteria</taxon>
        <taxon>Bacillati</taxon>
        <taxon>Cyanobacteriota</taxon>
        <taxon>Cyanophyceae</taxon>
        <taxon>Nostocales</taxon>
        <taxon>Cyanomargaritaceae</taxon>
        <taxon>Cyanomargarita</taxon>
    </lineage>
</organism>
<keyword evidence="8" id="KW-0732">Signal</keyword>
<reference evidence="9" key="2">
    <citation type="journal article" date="2022" name="Microbiol. Resour. Announc.">
        <title>Metagenome Sequencing to Explore Phylogenomics of Terrestrial Cyanobacteria.</title>
        <authorList>
            <person name="Ward R.D."/>
            <person name="Stajich J.E."/>
            <person name="Johansen J.R."/>
            <person name="Huntemann M."/>
            <person name="Clum A."/>
            <person name="Foster B."/>
            <person name="Foster B."/>
            <person name="Roux S."/>
            <person name="Palaniappan K."/>
            <person name="Varghese N."/>
            <person name="Mukherjee S."/>
            <person name="Reddy T.B.K."/>
            <person name="Daum C."/>
            <person name="Copeland A."/>
            <person name="Chen I.A."/>
            <person name="Ivanova N.N."/>
            <person name="Kyrpides N.C."/>
            <person name="Shapiro N."/>
            <person name="Eloe-Fadrosh E.A."/>
            <person name="Pietrasiak N."/>
        </authorList>
    </citation>
    <scope>NUCLEOTIDE SEQUENCE</scope>
    <source>
        <strain evidence="9">GSE-NOS-MK-12-04C</strain>
    </source>
</reference>
<evidence type="ECO:0000256" key="1">
    <source>
        <dbReference type="ARBA" id="ARBA00004442"/>
    </source>
</evidence>
<dbReference type="GO" id="GO:0015288">
    <property type="term" value="F:porin activity"/>
    <property type="evidence" value="ECO:0007669"/>
    <property type="project" value="TreeGrafter"/>
</dbReference>
<dbReference type="AlphaFoldDB" id="A0A951UXA8"/>
<dbReference type="Proteomes" id="UP000729701">
    <property type="component" value="Unassembled WGS sequence"/>
</dbReference>
<comment type="caution">
    <text evidence="9">The sequence shown here is derived from an EMBL/GenBank/DDBJ whole genome shotgun (WGS) entry which is preliminary data.</text>
</comment>
<evidence type="ECO:0000256" key="2">
    <source>
        <dbReference type="ARBA" id="ARBA00007613"/>
    </source>
</evidence>
<feature type="signal peptide" evidence="8">
    <location>
        <begin position="1"/>
        <end position="33"/>
    </location>
</feature>
<dbReference type="PANTHER" id="PTHR30026:SF20">
    <property type="entry name" value="OUTER MEMBRANE PROTEIN TOLC"/>
    <property type="match status" value="1"/>
</dbReference>
<evidence type="ECO:0000256" key="6">
    <source>
        <dbReference type="ARBA" id="ARBA00023136"/>
    </source>
</evidence>
<evidence type="ECO:0000256" key="7">
    <source>
        <dbReference type="ARBA" id="ARBA00023237"/>
    </source>
</evidence>
<dbReference type="Gene3D" id="1.20.1600.10">
    <property type="entry name" value="Outer membrane efflux proteins (OEP)"/>
    <property type="match status" value="1"/>
</dbReference>
<evidence type="ECO:0000313" key="10">
    <source>
        <dbReference type="Proteomes" id="UP000729701"/>
    </source>
</evidence>
<comment type="similarity">
    <text evidence="2">Belongs to the outer membrane factor (OMF) (TC 1.B.17) family.</text>
</comment>
<dbReference type="GO" id="GO:0009279">
    <property type="term" value="C:cell outer membrane"/>
    <property type="evidence" value="ECO:0007669"/>
    <property type="project" value="UniProtKB-SubCell"/>
</dbReference>
<name>A0A951UXA8_9CYAN</name>
<proteinExistence type="inferred from homology"/>
<dbReference type="GO" id="GO:1990281">
    <property type="term" value="C:efflux pump complex"/>
    <property type="evidence" value="ECO:0007669"/>
    <property type="project" value="TreeGrafter"/>
</dbReference>
<evidence type="ECO:0000256" key="3">
    <source>
        <dbReference type="ARBA" id="ARBA00022448"/>
    </source>
</evidence>
<keyword evidence="4" id="KW-1134">Transmembrane beta strand</keyword>
<dbReference type="InterPro" id="IPR051906">
    <property type="entry name" value="TolC-like"/>
</dbReference>
<evidence type="ECO:0000313" key="9">
    <source>
        <dbReference type="EMBL" id="MBW4670530.1"/>
    </source>
</evidence>
<keyword evidence="6" id="KW-0472">Membrane</keyword>
<dbReference type="PANTHER" id="PTHR30026">
    <property type="entry name" value="OUTER MEMBRANE PROTEIN TOLC"/>
    <property type="match status" value="1"/>
</dbReference>
<evidence type="ECO:0000256" key="5">
    <source>
        <dbReference type="ARBA" id="ARBA00022692"/>
    </source>
</evidence>
<protein>
    <submittedName>
        <fullName evidence="9">TolC family protein</fullName>
    </submittedName>
</protein>
<dbReference type="EMBL" id="JAHHGZ010000032">
    <property type="protein sequence ID" value="MBW4670530.1"/>
    <property type="molecule type" value="Genomic_DNA"/>
</dbReference>
<reference evidence="9" key="1">
    <citation type="submission" date="2021-05" db="EMBL/GenBank/DDBJ databases">
        <authorList>
            <person name="Pietrasiak N."/>
            <person name="Ward R."/>
            <person name="Stajich J.E."/>
            <person name="Kurbessoian T."/>
        </authorList>
    </citation>
    <scope>NUCLEOTIDE SEQUENCE</scope>
    <source>
        <strain evidence="9">GSE-NOS-MK-12-04C</strain>
    </source>
</reference>
<evidence type="ECO:0000256" key="4">
    <source>
        <dbReference type="ARBA" id="ARBA00022452"/>
    </source>
</evidence>
<comment type="subcellular location">
    <subcellularLocation>
        <location evidence="1">Cell outer membrane</location>
    </subcellularLocation>
</comment>
<sequence>MICLLCKKVLNFRKHYFLITFALILLASVSKSAAVDVPSSGYPAIFDKTPTRDNNPQKPEVKTTKLSLADVVILVLANNTEIKNAYLDRIAQKQDLTVAEGKFRPILTPILSFSVNRLGEVTNTLGSLDAKVVVKVSTGGEFNFGWTGNTQGSNISNANNFSTSLNNDSFSQNLQLSFRQPLLKGGGTSLNQASIAVARLNETSNIINLKSTLSDTITKAIFAYRELLQAQERLKIEQLSLKNAEESLEVTQVLIDAGRVAPVDIVQNQTDIANRRVSLLSAENDLESKKLSLISILNINQKTNVEAGELPTVKPTQLELEKLKQIALQNQPTYLNSLLNLDKNKIDLRLAEDEKRWDLSFTTSLGNGTNQDTDARAGLSLSRVIGDLSLNQRFERSRVELLKTENTVRNVRTQLDIDLQDKIRNIQLSFSQLELARQRTELSVRQLEIEQEKQKLGRSRLLDIIKLQNDLVQAKNDELNATITYLNALTNLDQFLGTTLQTWQVSIEN</sequence>
<evidence type="ECO:0000256" key="8">
    <source>
        <dbReference type="SAM" id="SignalP"/>
    </source>
</evidence>
<dbReference type="Pfam" id="PF02321">
    <property type="entry name" value="OEP"/>
    <property type="match status" value="1"/>
</dbReference>
<dbReference type="GO" id="GO:0015562">
    <property type="term" value="F:efflux transmembrane transporter activity"/>
    <property type="evidence" value="ECO:0007669"/>
    <property type="project" value="InterPro"/>
</dbReference>
<feature type="chain" id="PRO_5037582507" evidence="8">
    <location>
        <begin position="34"/>
        <end position="509"/>
    </location>
</feature>
<accession>A0A951UXA8</accession>
<keyword evidence="3" id="KW-0813">Transport</keyword>